<evidence type="ECO:0000313" key="5">
    <source>
        <dbReference type="Proteomes" id="UP001223079"/>
    </source>
</evidence>
<organism evidence="4 5">
    <name type="scientific">Streptococcus moroccensis</name>
    <dbReference type="NCBI Taxonomy" id="1451356"/>
    <lineage>
        <taxon>Bacteria</taxon>
        <taxon>Bacillati</taxon>
        <taxon>Bacillota</taxon>
        <taxon>Bacilli</taxon>
        <taxon>Lactobacillales</taxon>
        <taxon>Streptococcaceae</taxon>
        <taxon>Streptococcus</taxon>
    </lineage>
</organism>
<dbReference type="RefSeq" id="WP_307121069.1">
    <property type="nucleotide sequence ID" value="NZ_JAUSTM010000003.1"/>
</dbReference>
<sequence>MKAIMVMFDSLNREMLEPYGCEWIKTPNFDRLRQESVTFDSNYVASMPCMPARRDLHTGRYNFQHRSWGPIEPFDDSMPELLKNNGIYTHLTTDHKHYWEDGGATYHNRYSSFELHRGQEGDNWKVLPELIEATHQCLIGNSQRNYYDEVNRKFLDSEEKMPQAQTFKSGLDFIDANHKEDNWFLQIETFDPHEPFFSQEIYKKAFEHNYDGTLGDWPPYYPITNETSKDIEHMRYEYAALITMCDFYLGKVLDKMDEYNLWEDTLLIVNTDHGFLLGEHDWWSKSIMPVYEEIAHTPLFIYDPISKIKKERRHQLTQIIDLPVTLLDFFNIKKPKDMQGVSLLSTIANNSPTRKHVLFGYHNAHTNITDGEWVYMRAPREGTEFYEYTLMPTHMSSRFQPSEMINLTLQEPFKFTKNLPTMKIKANIGLTDPINFGSKLFNIKNDPKQQHEILDSSQETEMANAMIKLMKENDCPPERLTRFGFPQEGTISQSLIEKQRKEEVQVRIPEALKSKKWERGAVNIYCDIIRYLPEEHVSTVTNILISSVSNKELITVQEMFTWIDTVFPPEQSPMMKYIAVLSSRFH</sequence>
<comment type="caution">
    <text evidence="4">The sequence shown here is derived from an EMBL/GenBank/DDBJ whole genome shotgun (WGS) entry which is preliminary data.</text>
</comment>
<dbReference type="EMBL" id="JAUSTM010000003">
    <property type="protein sequence ID" value="MDQ0221837.1"/>
    <property type="molecule type" value="Genomic_DNA"/>
</dbReference>
<dbReference type="CDD" id="cd16148">
    <property type="entry name" value="sulfatase_like"/>
    <property type="match status" value="1"/>
</dbReference>
<dbReference type="PANTHER" id="PTHR45953:SF1">
    <property type="entry name" value="IDURONATE 2-SULFATASE"/>
    <property type="match status" value="1"/>
</dbReference>
<evidence type="ECO:0000313" key="4">
    <source>
        <dbReference type="EMBL" id="MDQ0221837.1"/>
    </source>
</evidence>
<name>A0ABT9YPL9_9STRE</name>
<evidence type="ECO:0000256" key="2">
    <source>
        <dbReference type="ARBA" id="ARBA00022801"/>
    </source>
</evidence>
<keyword evidence="1" id="KW-0479">Metal-binding</keyword>
<accession>A0ABT9YPL9</accession>
<reference evidence="4 5" key="1">
    <citation type="submission" date="2023-07" db="EMBL/GenBank/DDBJ databases">
        <title>Genomic Encyclopedia of Type Strains, Phase IV (KMG-IV): sequencing the most valuable type-strain genomes for metagenomic binning, comparative biology and taxonomic classification.</title>
        <authorList>
            <person name="Goeker M."/>
        </authorList>
    </citation>
    <scope>NUCLEOTIDE SEQUENCE [LARGE SCALE GENOMIC DNA]</scope>
    <source>
        <strain evidence="4 5">DSM 105143</strain>
    </source>
</reference>
<dbReference type="Pfam" id="PF00884">
    <property type="entry name" value="Sulfatase"/>
    <property type="match status" value="1"/>
</dbReference>
<proteinExistence type="predicted"/>
<evidence type="ECO:0000256" key="1">
    <source>
        <dbReference type="ARBA" id="ARBA00022723"/>
    </source>
</evidence>
<protein>
    <submittedName>
        <fullName evidence="4">Arylsulfatase A-like enzyme</fullName>
    </submittedName>
</protein>
<gene>
    <name evidence="4" type="ORF">J2S23_000373</name>
</gene>
<keyword evidence="5" id="KW-1185">Reference proteome</keyword>
<dbReference type="SUPFAM" id="SSF53649">
    <property type="entry name" value="Alkaline phosphatase-like"/>
    <property type="match status" value="1"/>
</dbReference>
<dbReference type="InterPro" id="IPR000917">
    <property type="entry name" value="Sulfatase_N"/>
</dbReference>
<dbReference type="InterPro" id="IPR017850">
    <property type="entry name" value="Alkaline_phosphatase_core_sf"/>
</dbReference>
<dbReference type="Gene3D" id="3.40.720.10">
    <property type="entry name" value="Alkaline Phosphatase, subunit A"/>
    <property type="match status" value="1"/>
</dbReference>
<dbReference type="Proteomes" id="UP001223079">
    <property type="component" value="Unassembled WGS sequence"/>
</dbReference>
<evidence type="ECO:0000259" key="3">
    <source>
        <dbReference type="Pfam" id="PF00884"/>
    </source>
</evidence>
<feature type="domain" description="Sulfatase N-terminal" evidence="3">
    <location>
        <begin position="4"/>
        <end position="331"/>
    </location>
</feature>
<keyword evidence="2" id="KW-0378">Hydrolase</keyword>
<dbReference type="PANTHER" id="PTHR45953">
    <property type="entry name" value="IDURONATE 2-SULFATASE"/>
    <property type="match status" value="1"/>
</dbReference>